<comment type="caution">
    <text evidence="1">The sequence shown here is derived from an EMBL/GenBank/DDBJ whole genome shotgun (WGS) entry which is preliminary data.</text>
</comment>
<protein>
    <submittedName>
        <fullName evidence="1">Uncharacterized protein</fullName>
    </submittedName>
</protein>
<dbReference type="Proteomes" id="UP000692954">
    <property type="component" value="Unassembled WGS sequence"/>
</dbReference>
<sequence length="88" mass="10562">MEQHGNRLCIIDDNTFIFYPNGKQYMNVFAMNSTNKQSTKIKDIPSKKKGTNNWLFAQQYIKSKCILCFICEFNEEKTKWRCYTRVIY</sequence>
<dbReference type="EMBL" id="CAJJDN010000095">
    <property type="protein sequence ID" value="CAD8110036.1"/>
    <property type="molecule type" value="Genomic_DNA"/>
</dbReference>
<keyword evidence="2" id="KW-1185">Reference proteome</keyword>
<reference evidence="1" key="1">
    <citation type="submission" date="2021-01" db="EMBL/GenBank/DDBJ databases">
        <authorList>
            <consortium name="Genoscope - CEA"/>
            <person name="William W."/>
        </authorList>
    </citation>
    <scope>NUCLEOTIDE SEQUENCE</scope>
</reference>
<organism evidence="1 2">
    <name type="scientific">Paramecium sonneborni</name>
    <dbReference type="NCBI Taxonomy" id="65129"/>
    <lineage>
        <taxon>Eukaryota</taxon>
        <taxon>Sar</taxon>
        <taxon>Alveolata</taxon>
        <taxon>Ciliophora</taxon>
        <taxon>Intramacronucleata</taxon>
        <taxon>Oligohymenophorea</taxon>
        <taxon>Peniculida</taxon>
        <taxon>Parameciidae</taxon>
        <taxon>Paramecium</taxon>
    </lineage>
</organism>
<dbReference type="OrthoDB" id="322595at2759"/>
<dbReference type="AlphaFoldDB" id="A0A8S1Q2X6"/>
<accession>A0A8S1Q2X6</accession>
<evidence type="ECO:0000313" key="2">
    <source>
        <dbReference type="Proteomes" id="UP000692954"/>
    </source>
</evidence>
<name>A0A8S1Q2X6_9CILI</name>
<proteinExistence type="predicted"/>
<gene>
    <name evidence="1" type="ORF">PSON_ATCC_30995.1.T0950016</name>
</gene>
<evidence type="ECO:0000313" key="1">
    <source>
        <dbReference type="EMBL" id="CAD8110036.1"/>
    </source>
</evidence>